<organism evidence="1">
    <name type="scientific">Anguilla anguilla</name>
    <name type="common">European freshwater eel</name>
    <name type="synonym">Muraena anguilla</name>
    <dbReference type="NCBI Taxonomy" id="7936"/>
    <lineage>
        <taxon>Eukaryota</taxon>
        <taxon>Metazoa</taxon>
        <taxon>Chordata</taxon>
        <taxon>Craniata</taxon>
        <taxon>Vertebrata</taxon>
        <taxon>Euteleostomi</taxon>
        <taxon>Actinopterygii</taxon>
        <taxon>Neopterygii</taxon>
        <taxon>Teleostei</taxon>
        <taxon>Anguilliformes</taxon>
        <taxon>Anguillidae</taxon>
        <taxon>Anguilla</taxon>
    </lineage>
</organism>
<sequence>MVFSVRLW</sequence>
<reference evidence="1" key="1">
    <citation type="submission" date="2014-11" db="EMBL/GenBank/DDBJ databases">
        <authorList>
            <person name="Amaro Gonzalez C."/>
        </authorList>
    </citation>
    <scope>NUCLEOTIDE SEQUENCE</scope>
</reference>
<accession>A0A0E9RLJ2</accession>
<dbReference type="EMBL" id="GBXM01079272">
    <property type="protein sequence ID" value="JAH29305.1"/>
    <property type="molecule type" value="Transcribed_RNA"/>
</dbReference>
<protein>
    <submittedName>
        <fullName evidence="1">Uncharacterized protein</fullName>
    </submittedName>
</protein>
<proteinExistence type="predicted"/>
<evidence type="ECO:0000313" key="1">
    <source>
        <dbReference type="EMBL" id="JAH29305.1"/>
    </source>
</evidence>
<reference evidence="1" key="2">
    <citation type="journal article" date="2015" name="Fish Shellfish Immunol.">
        <title>Early steps in the European eel (Anguilla anguilla)-Vibrio vulnificus interaction in the gills: Role of the RtxA13 toxin.</title>
        <authorList>
            <person name="Callol A."/>
            <person name="Pajuelo D."/>
            <person name="Ebbesson L."/>
            <person name="Teles M."/>
            <person name="MacKenzie S."/>
            <person name="Amaro C."/>
        </authorList>
    </citation>
    <scope>NUCLEOTIDE SEQUENCE</scope>
</reference>
<name>A0A0E9RLJ2_ANGAN</name>